<gene>
    <name evidence="1" type="ORF">WKR92_14245</name>
</gene>
<evidence type="ECO:0000313" key="1">
    <source>
        <dbReference type="EMBL" id="MFB5946990.1"/>
    </source>
</evidence>
<dbReference type="RefSeq" id="WP_375558519.1">
    <property type="nucleotide sequence ID" value="NZ_JBBVGT010000003.1"/>
</dbReference>
<accession>A0ABV5CHF4</accession>
<dbReference type="PROSITE" id="PS51257">
    <property type="entry name" value="PROKAR_LIPOPROTEIN"/>
    <property type="match status" value="1"/>
</dbReference>
<organism evidence="1 2">
    <name type="scientific">Albibacterium profundi</name>
    <dbReference type="NCBI Taxonomy" id="3134906"/>
    <lineage>
        <taxon>Bacteria</taxon>
        <taxon>Pseudomonadati</taxon>
        <taxon>Bacteroidota</taxon>
        <taxon>Sphingobacteriia</taxon>
        <taxon>Sphingobacteriales</taxon>
        <taxon>Sphingobacteriaceae</taxon>
        <taxon>Albibacterium</taxon>
    </lineage>
</organism>
<proteinExistence type="predicted"/>
<protein>
    <recommendedName>
        <fullName evidence="3">SD-repeat containing protein B domain-containing protein</fullName>
    </recommendedName>
</protein>
<dbReference type="EMBL" id="JBBVGT010000003">
    <property type="protein sequence ID" value="MFB5946990.1"/>
    <property type="molecule type" value="Genomic_DNA"/>
</dbReference>
<sequence length="942" mass="105849">MIERRKYSLYFFLTVLLWGGFAGCVGVLHAQVRSAKVTISTDSVKQVENGSIAAFTLKIENLEPSPFQGYIKINETHGVSIVGRDLIPVQLDAESSIYYPLRISISELVPAGTTSFAVQLIDLKEQLVTAFKSSLFIQSISKVRLLHHGSTQLMKQVGDSVEVTALLRNEGNNREDINITASFPNLTGGNIIKHKRIILSAFQDTVVSFKRIITKELLEVNHYTVNIAALYANGDLINNIMVPIQNAAGARTYRDPLHQGFSYNSFSPNSISVSGRNIFTGNEAVQINGRGTFNAVGGSLAFNMDSYIYTRNNIDPLVTNTYLNYERKNTGIVLGSLNESLETFINGRGVKLYHRNDKETQSIEVGIADKNYNLLGSQGHLVGDRGYTAFANAYFNNPTNKKKYQASVIYDQSELHTTESIILMNDYAFQLNNELAAAVQVGGGLTRTLDGNSNYQPSLALGAKLNGSLGEYNITSNNFYSSGYYPGTRRGLAQFNERISRRFNKATIWLGYNYYNYDPNYLKRYFLFNSESTSNSLEAGTSIAISNNFNMNIAGKHQLDQAYVNSYIGTTESQQELKSWRLTETFSWKTKNEQHMFNFSSENGFGQLSSSGERQLQVRASFLWNYRTFTLNAYYQRGSFSVREAVYLDNDGGMSRLNISPTFHKSFLNNRLKTSLSVNFNRDSYVGNNWSFSTDNSYEFSKRFSGFLNAYVYDYKSTFYRSSSFVNMHTGISYKLPAANHRALCKRGNIELFLFFDKNTNGVFDDGDIPANDRIVKIGDITFVSLTDGSVVYKKVPHGAYTIDVPSSDWYANTPEEIYLNTKSYRLDIPLQETGRVTGGFAYNYDERLSEEVSNQLGGLRVWLLNEEGNRISTLSNTLGQFTVFAPIGEYIIQVDEDSLPDNVFTEYTPQKINVEKGGVSSVPIIELKVKQKKVEVKRFSS</sequence>
<evidence type="ECO:0000313" key="2">
    <source>
        <dbReference type="Proteomes" id="UP001580928"/>
    </source>
</evidence>
<comment type="caution">
    <text evidence="1">The sequence shown here is derived from an EMBL/GenBank/DDBJ whole genome shotgun (WGS) entry which is preliminary data.</text>
</comment>
<dbReference type="Proteomes" id="UP001580928">
    <property type="component" value="Unassembled WGS sequence"/>
</dbReference>
<keyword evidence="2" id="KW-1185">Reference proteome</keyword>
<evidence type="ECO:0008006" key="3">
    <source>
        <dbReference type="Google" id="ProtNLM"/>
    </source>
</evidence>
<name>A0ABV5CHF4_9SPHI</name>
<reference evidence="1 2" key="1">
    <citation type="submission" date="2024-04" db="EMBL/GenBank/DDBJ databases">
        <title>Albibacterium profundi sp. nov., isolated from sediment of the Challenger Deep of Mariana Trench.</title>
        <authorList>
            <person name="Wang Y."/>
        </authorList>
    </citation>
    <scope>NUCLEOTIDE SEQUENCE [LARGE SCALE GENOMIC DNA]</scope>
    <source>
        <strain evidence="1 2">RHL897</strain>
    </source>
</reference>